<accession>A0A6J4JGY9</accession>
<dbReference type="AlphaFoldDB" id="A0A6J4JGY9"/>
<gene>
    <name evidence="2" type="ORF">AVDCRST_MAG56-3561</name>
</gene>
<organism evidence="2">
    <name type="scientific">uncultured Cytophagales bacterium</name>
    <dbReference type="NCBI Taxonomy" id="158755"/>
    <lineage>
        <taxon>Bacteria</taxon>
        <taxon>Pseudomonadati</taxon>
        <taxon>Bacteroidota</taxon>
        <taxon>Sphingobacteriia</taxon>
        <taxon>Sphingobacteriales</taxon>
        <taxon>environmental samples</taxon>
    </lineage>
</organism>
<feature type="non-terminal residue" evidence="2">
    <location>
        <position position="37"/>
    </location>
</feature>
<evidence type="ECO:0000256" key="1">
    <source>
        <dbReference type="SAM" id="MobiDB-lite"/>
    </source>
</evidence>
<proteinExistence type="predicted"/>
<sequence length="37" mass="4082">AQKAAWPFPPGLPVRRRPPERRKPRRAGTAPGAPQPI</sequence>
<feature type="compositionally biased region" description="Basic residues" evidence="1">
    <location>
        <begin position="14"/>
        <end position="26"/>
    </location>
</feature>
<name>A0A6J4JGY9_9SPHI</name>
<feature type="non-terminal residue" evidence="2">
    <location>
        <position position="1"/>
    </location>
</feature>
<feature type="region of interest" description="Disordered" evidence="1">
    <location>
        <begin position="1"/>
        <end position="37"/>
    </location>
</feature>
<dbReference type="EMBL" id="CADCTQ010000290">
    <property type="protein sequence ID" value="CAA9276884.1"/>
    <property type="molecule type" value="Genomic_DNA"/>
</dbReference>
<protein>
    <submittedName>
        <fullName evidence="2">Uncharacterized protein</fullName>
    </submittedName>
</protein>
<evidence type="ECO:0000313" key="2">
    <source>
        <dbReference type="EMBL" id="CAA9276884.1"/>
    </source>
</evidence>
<reference evidence="2" key="1">
    <citation type="submission" date="2020-02" db="EMBL/GenBank/DDBJ databases">
        <authorList>
            <person name="Meier V. D."/>
        </authorList>
    </citation>
    <scope>NUCLEOTIDE SEQUENCE</scope>
    <source>
        <strain evidence="2">AVDCRST_MAG56</strain>
    </source>
</reference>